<name>A0A2P5BQJ2_PARAD</name>
<reference evidence="2" key="1">
    <citation type="submission" date="2016-06" db="EMBL/GenBank/DDBJ databases">
        <title>Parallel loss of symbiosis genes in relatives of nitrogen-fixing non-legume Parasponia.</title>
        <authorList>
            <person name="Van Velzen R."/>
            <person name="Holmer R."/>
            <person name="Bu F."/>
            <person name="Rutten L."/>
            <person name="Van Zeijl A."/>
            <person name="Liu W."/>
            <person name="Santuari L."/>
            <person name="Cao Q."/>
            <person name="Sharma T."/>
            <person name="Shen D."/>
            <person name="Roswanjaya Y."/>
            <person name="Wardhani T."/>
            <person name="Kalhor M.S."/>
            <person name="Jansen J."/>
            <person name="Van den Hoogen J."/>
            <person name="Gungor B."/>
            <person name="Hartog M."/>
            <person name="Hontelez J."/>
            <person name="Verver J."/>
            <person name="Yang W.-C."/>
            <person name="Schijlen E."/>
            <person name="Repin R."/>
            <person name="Schilthuizen M."/>
            <person name="Schranz E."/>
            <person name="Heidstra R."/>
            <person name="Miyata K."/>
            <person name="Fedorova E."/>
            <person name="Kohlen W."/>
            <person name="Bisseling T."/>
            <person name="Smit S."/>
            <person name="Geurts R."/>
        </authorList>
    </citation>
    <scope>NUCLEOTIDE SEQUENCE [LARGE SCALE GENOMIC DNA]</scope>
    <source>
        <strain evidence="2">cv. WU1-14</strain>
    </source>
</reference>
<sequence>MEFDVYKIESDCSGWLLKYRVDLFGVFGAFSEMIRRYLDPLDLDYYGFSILCLEEVEEESLLVLHIAGKAIRFNVKDGSFFKLCDFGSDRIGMQVESALDFGWFDSFQYIETLSSV</sequence>
<evidence type="ECO:0000313" key="1">
    <source>
        <dbReference type="EMBL" id="PON51071.1"/>
    </source>
</evidence>
<dbReference type="Proteomes" id="UP000237105">
    <property type="component" value="Unassembled WGS sequence"/>
</dbReference>
<accession>A0A2P5BQJ2</accession>
<comment type="caution">
    <text evidence="1">The sequence shown here is derived from an EMBL/GenBank/DDBJ whole genome shotgun (WGS) entry which is preliminary data.</text>
</comment>
<organism evidence="1 2">
    <name type="scientific">Parasponia andersonii</name>
    <name type="common">Sponia andersonii</name>
    <dbReference type="NCBI Taxonomy" id="3476"/>
    <lineage>
        <taxon>Eukaryota</taxon>
        <taxon>Viridiplantae</taxon>
        <taxon>Streptophyta</taxon>
        <taxon>Embryophyta</taxon>
        <taxon>Tracheophyta</taxon>
        <taxon>Spermatophyta</taxon>
        <taxon>Magnoliopsida</taxon>
        <taxon>eudicotyledons</taxon>
        <taxon>Gunneridae</taxon>
        <taxon>Pentapetalae</taxon>
        <taxon>rosids</taxon>
        <taxon>fabids</taxon>
        <taxon>Rosales</taxon>
        <taxon>Cannabaceae</taxon>
        <taxon>Parasponia</taxon>
    </lineage>
</organism>
<keyword evidence="2" id="KW-1185">Reference proteome</keyword>
<evidence type="ECO:0000313" key="2">
    <source>
        <dbReference type="Proteomes" id="UP000237105"/>
    </source>
</evidence>
<proteinExistence type="predicted"/>
<dbReference type="AlphaFoldDB" id="A0A2P5BQJ2"/>
<dbReference type="OrthoDB" id="1138364at2759"/>
<protein>
    <submittedName>
        <fullName evidence="1">Uncharacterized protein</fullName>
    </submittedName>
</protein>
<dbReference type="EMBL" id="JXTB01000238">
    <property type="protein sequence ID" value="PON51071.1"/>
    <property type="molecule type" value="Genomic_DNA"/>
</dbReference>
<gene>
    <name evidence="1" type="ORF">PanWU01x14_219290</name>
</gene>